<dbReference type="AlphaFoldDB" id="A0A1H3PJI3"/>
<evidence type="ECO:0000256" key="1">
    <source>
        <dbReference type="SAM" id="MobiDB-lite"/>
    </source>
</evidence>
<accession>A0A1H3PJI3</accession>
<proteinExistence type="predicted"/>
<dbReference type="RefSeq" id="WP_281244451.1">
    <property type="nucleotide sequence ID" value="NZ_FNON01000008.1"/>
</dbReference>
<reference evidence="2 3" key="1">
    <citation type="submission" date="2016-10" db="EMBL/GenBank/DDBJ databases">
        <authorList>
            <person name="de Groot N.N."/>
        </authorList>
    </citation>
    <scope>NUCLEOTIDE SEQUENCE [LARGE SCALE GENOMIC DNA]</scope>
    <source>
        <strain evidence="2 3">CPCC 202699</strain>
    </source>
</reference>
<evidence type="ECO:0000313" key="3">
    <source>
        <dbReference type="Proteomes" id="UP000199515"/>
    </source>
</evidence>
<dbReference type="EMBL" id="FNON01000008">
    <property type="protein sequence ID" value="SDZ01247.1"/>
    <property type="molecule type" value="Genomic_DNA"/>
</dbReference>
<organism evidence="2 3">
    <name type="scientific">Amycolatopsis xylanica</name>
    <dbReference type="NCBI Taxonomy" id="589385"/>
    <lineage>
        <taxon>Bacteria</taxon>
        <taxon>Bacillati</taxon>
        <taxon>Actinomycetota</taxon>
        <taxon>Actinomycetes</taxon>
        <taxon>Pseudonocardiales</taxon>
        <taxon>Pseudonocardiaceae</taxon>
        <taxon>Amycolatopsis</taxon>
    </lineage>
</organism>
<name>A0A1H3PJI3_9PSEU</name>
<dbReference type="STRING" id="589385.SAMN05421504_108249"/>
<protein>
    <submittedName>
        <fullName evidence="2">Uncharacterized protein</fullName>
    </submittedName>
</protein>
<feature type="region of interest" description="Disordered" evidence="1">
    <location>
        <begin position="1"/>
        <end position="41"/>
    </location>
</feature>
<keyword evidence="3" id="KW-1185">Reference proteome</keyword>
<evidence type="ECO:0000313" key="2">
    <source>
        <dbReference type="EMBL" id="SDZ01247.1"/>
    </source>
</evidence>
<gene>
    <name evidence="2" type="ORF">SAMN05421504_108249</name>
</gene>
<dbReference type="Proteomes" id="UP000199515">
    <property type="component" value="Unassembled WGS sequence"/>
</dbReference>
<sequence length="41" mass="4380">MTDKNPAVDTELTDQELEGLAGGVSFPPDDCADPEFPIRTS</sequence>